<accession>A0ACC0HDI7</accession>
<proteinExistence type="predicted"/>
<evidence type="ECO:0000313" key="1">
    <source>
        <dbReference type="EMBL" id="KAI8011191.1"/>
    </source>
</evidence>
<sequence length="177" mass="20187">MGHLKILSILSSLQNGFHSFKSVRNLKSSLGDLWLHKLVFQDDALPDRTELAYFVRRQSVIRRVLEYFAFAAKVRSALFSLKHMLVRLLIASRECSFDIFGSYLHIYTSNGVSLHELFMKLSQLRKLFAEENDDLCSICADGGDLLCCDNCPRAFHKGDSSFLNDFPLSPFISFLVL</sequence>
<reference evidence="1 2" key="1">
    <citation type="journal article" date="2022" name="Plant J.">
        <title>Chromosome-level genome of Camellia lanceoleosa provides a valuable resource for understanding genome evolution and self-incompatibility.</title>
        <authorList>
            <person name="Gong W."/>
            <person name="Xiao S."/>
            <person name="Wang L."/>
            <person name="Liao Z."/>
            <person name="Chang Y."/>
            <person name="Mo W."/>
            <person name="Hu G."/>
            <person name="Li W."/>
            <person name="Zhao G."/>
            <person name="Zhu H."/>
            <person name="Hu X."/>
            <person name="Ji K."/>
            <person name="Xiang X."/>
            <person name="Song Q."/>
            <person name="Yuan D."/>
            <person name="Jin S."/>
            <person name="Zhang L."/>
        </authorList>
    </citation>
    <scope>NUCLEOTIDE SEQUENCE [LARGE SCALE GENOMIC DNA]</scope>
    <source>
        <strain evidence="1">SQ_2022a</strain>
    </source>
</reference>
<protein>
    <submittedName>
        <fullName evidence="1">Autoimmune regulator</fullName>
    </submittedName>
</protein>
<evidence type="ECO:0000313" key="2">
    <source>
        <dbReference type="Proteomes" id="UP001060215"/>
    </source>
</evidence>
<gene>
    <name evidence="1" type="ORF">LOK49_LG06G02537</name>
</gene>
<dbReference type="Proteomes" id="UP001060215">
    <property type="component" value="Chromosome 5"/>
</dbReference>
<name>A0ACC0HDI7_9ERIC</name>
<organism evidence="1 2">
    <name type="scientific">Camellia lanceoleosa</name>
    <dbReference type="NCBI Taxonomy" id="1840588"/>
    <lineage>
        <taxon>Eukaryota</taxon>
        <taxon>Viridiplantae</taxon>
        <taxon>Streptophyta</taxon>
        <taxon>Embryophyta</taxon>
        <taxon>Tracheophyta</taxon>
        <taxon>Spermatophyta</taxon>
        <taxon>Magnoliopsida</taxon>
        <taxon>eudicotyledons</taxon>
        <taxon>Gunneridae</taxon>
        <taxon>Pentapetalae</taxon>
        <taxon>asterids</taxon>
        <taxon>Ericales</taxon>
        <taxon>Theaceae</taxon>
        <taxon>Camellia</taxon>
    </lineage>
</organism>
<comment type="caution">
    <text evidence="1">The sequence shown here is derived from an EMBL/GenBank/DDBJ whole genome shotgun (WGS) entry which is preliminary data.</text>
</comment>
<dbReference type="EMBL" id="CM045762">
    <property type="protein sequence ID" value="KAI8011191.1"/>
    <property type="molecule type" value="Genomic_DNA"/>
</dbReference>
<keyword evidence="2" id="KW-1185">Reference proteome</keyword>